<dbReference type="InterPro" id="IPR000911">
    <property type="entry name" value="Ribosomal_uL11"/>
</dbReference>
<evidence type="ECO:0000256" key="9">
    <source>
        <dbReference type="ARBA" id="ARBA00041455"/>
    </source>
</evidence>
<dbReference type="GO" id="GO:0005762">
    <property type="term" value="C:mitochondrial large ribosomal subunit"/>
    <property type="evidence" value="ECO:0007669"/>
    <property type="project" value="TreeGrafter"/>
</dbReference>
<dbReference type="NCBIfam" id="TIGR01632">
    <property type="entry name" value="L11_bact"/>
    <property type="match status" value="1"/>
</dbReference>
<feature type="domain" description="Large ribosomal subunit protein uL11 C-terminal" evidence="11">
    <location>
        <begin position="84"/>
        <end position="155"/>
    </location>
</feature>
<evidence type="ECO:0000259" key="12">
    <source>
        <dbReference type="Pfam" id="PF03946"/>
    </source>
</evidence>
<evidence type="ECO:0000259" key="11">
    <source>
        <dbReference type="Pfam" id="PF00298"/>
    </source>
</evidence>
<keyword evidence="14" id="KW-1185">Reference proteome</keyword>
<keyword evidence="4 10" id="KW-0689">Ribosomal protein</keyword>
<dbReference type="SUPFAM" id="SSF46906">
    <property type="entry name" value="Ribosomal protein L11, C-terminal domain"/>
    <property type="match status" value="1"/>
</dbReference>
<evidence type="ECO:0000256" key="10">
    <source>
        <dbReference type="RuleBase" id="RU003978"/>
    </source>
</evidence>
<accession>A0A485P4K4</accession>
<evidence type="ECO:0000256" key="7">
    <source>
        <dbReference type="ARBA" id="ARBA00038782"/>
    </source>
</evidence>
<evidence type="ECO:0000256" key="2">
    <source>
        <dbReference type="ARBA" id="ARBA00010537"/>
    </source>
</evidence>
<evidence type="ECO:0000256" key="4">
    <source>
        <dbReference type="ARBA" id="ARBA00022980"/>
    </source>
</evidence>
<dbReference type="InterPro" id="IPR020784">
    <property type="entry name" value="Ribosomal_uL11_N"/>
</dbReference>
<dbReference type="SMART" id="SM00649">
    <property type="entry name" value="RL11"/>
    <property type="match status" value="1"/>
</dbReference>
<evidence type="ECO:0000256" key="8">
    <source>
        <dbReference type="ARBA" id="ARBA00040104"/>
    </source>
</evidence>
<name>A0A485P4K4_LYNPA</name>
<feature type="domain" description="Large ribosomal subunit protein uL11 N-terminal" evidence="12">
    <location>
        <begin position="20"/>
        <end position="78"/>
    </location>
</feature>
<dbReference type="Gene3D" id="3.30.1550.10">
    <property type="entry name" value="Ribosomal protein L11/L12, N-terminal domain"/>
    <property type="match status" value="1"/>
</dbReference>
<comment type="similarity">
    <text evidence="2 10">Belongs to the universal ribosomal protein uL11 family.</text>
</comment>
<dbReference type="GO" id="GO:0005743">
    <property type="term" value="C:mitochondrial inner membrane"/>
    <property type="evidence" value="ECO:0007669"/>
    <property type="project" value="UniProtKB-ARBA"/>
</dbReference>
<protein>
    <recommendedName>
        <fullName evidence="8">Large ribosomal subunit protein uL11m</fullName>
    </recommendedName>
    <alternativeName>
        <fullName evidence="9">39S ribosomal protein L11, mitochondrial</fullName>
    </alternativeName>
</protein>
<evidence type="ECO:0000256" key="3">
    <source>
        <dbReference type="ARBA" id="ARBA00022946"/>
    </source>
</evidence>
<evidence type="ECO:0000256" key="5">
    <source>
        <dbReference type="ARBA" id="ARBA00023128"/>
    </source>
</evidence>
<dbReference type="GO" id="GO:0006412">
    <property type="term" value="P:translation"/>
    <property type="evidence" value="ECO:0007669"/>
    <property type="project" value="InterPro"/>
</dbReference>
<dbReference type="AlphaFoldDB" id="A0A485P4K4"/>
<sequence>MSKLNRATRALRKPEAGGVIRTIVRAGQAVSGPPLGPILGQRGVSINQFCKEFNEKTKDIKEGIPLPTKIYVKPDRTFEIKIGQPTVSYFLKAAAGIEKGARQTGKEVAGLVTLKHVYEIARVKAQDDAFALQDVPLSSVVRSIIGSARSLGIRVVKECVSWEASVQKSWQLSRRSEPHSWLPRKRQIWQPRRKLPRSDPCLLPSRILKGTAGMEASWKSCAKGEAGR</sequence>
<dbReference type="Pfam" id="PF00298">
    <property type="entry name" value="Ribosomal_L11"/>
    <property type="match status" value="1"/>
</dbReference>
<dbReference type="GO" id="GO:0070180">
    <property type="term" value="F:large ribosomal subunit rRNA binding"/>
    <property type="evidence" value="ECO:0007669"/>
    <property type="project" value="TreeGrafter"/>
</dbReference>
<dbReference type="InterPro" id="IPR020783">
    <property type="entry name" value="Ribosomal_uL11_C"/>
</dbReference>
<keyword evidence="6 10" id="KW-0687">Ribonucleoprotein</keyword>
<dbReference type="SUPFAM" id="SSF54747">
    <property type="entry name" value="Ribosomal L11/L12e N-terminal domain"/>
    <property type="match status" value="1"/>
</dbReference>
<dbReference type="FunFam" id="1.10.10.250:FF:000004">
    <property type="entry name" value="39S ribosomal protein L11, mitochondrial"/>
    <property type="match status" value="1"/>
</dbReference>
<evidence type="ECO:0000256" key="6">
    <source>
        <dbReference type="ARBA" id="ARBA00023274"/>
    </source>
</evidence>
<keyword evidence="5" id="KW-0496">Mitochondrion</keyword>
<dbReference type="CDD" id="cd00349">
    <property type="entry name" value="Ribosomal_L11"/>
    <property type="match status" value="1"/>
</dbReference>
<dbReference type="Proteomes" id="UP000386466">
    <property type="component" value="Unassembled WGS sequence"/>
</dbReference>
<evidence type="ECO:0000313" key="14">
    <source>
        <dbReference type="Proteomes" id="UP000386466"/>
    </source>
</evidence>
<reference evidence="13 14" key="1">
    <citation type="submission" date="2019-01" db="EMBL/GenBank/DDBJ databases">
        <authorList>
            <person name="Alioto T."/>
            <person name="Alioto T."/>
        </authorList>
    </citation>
    <scope>NUCLEOTIDE SEQUENCE [LARGE SCALE GENOMIC DNA]</scope>
</reference>
<dbReference type="FunFam" id="3.30.1550.10:FF:000003">
    <property type="entry name" value="39S ribosomal protein L11, mitochondrial"/>
    <property type="match status" value="1"/>
</dbReference>
<gene>
    <name evidence="13" type="ORF">LYPA_23C000128</name>
</gene>
<dbReference type="InterPro" id="IPR006519">
    <property type="entry name" value="Ribosomal_uL11_bac-typ"/>
</dbReference>
<dbReference type="HAMAP" id="MF_00736">
    <property type="entry name" value="Ribosomal_uL11"/>
    <property type="match status" value="1"/>
</dbReference>
<dbReference type="Pfam" id="PF03946">
    <property type="entry name" value="Ribosomal_L11_N"/>
    <property type="match status" value="1"/>
</dbReference>
<dbReference type="EMBL" id="CAAGRJ010027056">
    <property type="protein sequence ID" value="VFV39189.1"/>
    <property type="molecule type" value="Genomic_DNA"/>
</dbReference>
<evidence type="ECO:0000256" key="1">
    <source>
        <dbReference type="ARBA" id="ARBA00004173"/>
    </source>
</evidence>
<keyword evidence="3" id="KW-0809">Transit peptide</keyword>
<proteinExistence type="inferred from homology"/>
<dbReference type="PANTHER" id="PTHR11661:SF1">
    <property type="entry name" value="LARGE RIBOSOMAL SUBUNIT PROTEIN UL11M"/>
    <property type="match status" value="1"/>
</dbReference>
<evidence type="ECO:0000313" key="13">
    <source>
        <dbReference type="EMBL" id="VFV39189.1"/>
    </source>
</evidence>
<organism evidence="13 14">
    <name type="scientific">Lynx pardinus</name>
    <name type="common">Iberian lynx</name>
    <name type="synonym">Felis pardina</name>
    <dbReference type="NCBI Taxonomy" id="191816"/>
    <lineage>
        <taxon>Eukaryota</taxon>
        <taxon>Metazoa</taxon>
        <taxon>Chordata</taxon>
        <taxon>Craniata</taxon>
        <taxon>Vertebrata</taxon>
        <taxon>Euteleostomi</taxon>
        <taxon>Mammalia</taxon>
        <taxon>Eutheria</taxon>
        <taxon>Laurasiatheria</taxon>
        <taxon>Carnivora</taxon>
        <taxon>Feliformia</taxon>
        <taxon>Felidae</taxon>
        <taxon>Felinae</taxon>
        <taxon>Lynx</taxon>
    </lineage>
</organism>
<dbReference type="Gene3D" id="1.10.10.250">
    <property type="entry name" value="Ribosomal protein L11, C-terminal domain"/>
    <property type="match status" value="1"/>
</dbReference>
<dbReference type="PANTHER" id="PTHR11661">
    <property type="entry name" value="60S RIBOSOMAL PROTEIN L12"/>
    <property type="match status" value="1"/>
</dbReference>
<dbReference type="InterPro" id="IPR036796">
    <property type="entry name" value="Ribosomal_uL11_N_sf"/>
</dbReference>
<comment type="subunit">
    <text evidence="7">Component of the mitochondrial ribosome large subunit (39S) which comprises a 16S rRNA and about 50 distinct proteins.</text>
</comment>
<dbReference type="InterPro" id="IPR036769">
    <property type="entry name" value="Ribosomal_uL11_C_sf"/>
</dbReference>
<dbReference type="GO" id="GO:0003735">
    <property type="term" value="F:structural constituent of ribosome"/>
    <property type="evidence" value="ECO:0007669"/>
    <property type="project" value="InterPro"/>
</dbReference>
<comment type="subcellular location">
    <subcellularLocation>
        <location evidence="1">Mitochondrion</location>
    </subcellularLocation>
</comment>